<dbReference type="PROSITE" id="PS51450">
    <property type="entry name" value="LRR"/>
    <property type="match status" value="2"/>
</dbReference>
<dbReference type="AlphaFoldDB" id="A0A9Q1KBY7"/>
<comment type="similarity">
    <text evidence="1 10">Belongs to the protein prenyltransferase subunit alpha family.</text>
</comment>
<dbReference type="PROSITE" id="PS51147">
    <property type="entry name" value="PFTA"/>
    <property type="match status" value="5"/>
</dbReference>
<evidence type="ECO:0000256" key="3">
    <source>
        <dbReference type="ARBA" id="ARBA00014772"/>
    </source>
</evidence>
<evidence type="ECO:0000256" key="5">
    <source>
        <dbReference type="ARBA" id="ARBA00022614"/>
    </source>
</evidence>
<sequence length="702" mass="80369">MHGRPRNPSKPEDEEASAAKASKLRALQSQFLHNHHSKLYDKGALELSAKLLEINPEFYTAWNYRKLAVEHCLSQPGSDPESILNEELRAVEGALRQNFKSYGAWYHRKWVLSKGHSSVDHEMRLLDKFQKADPRNFHAWNYRRFVAALKNISEEDELKYTTDMIERNFSNYSAWHNRSILLSNLLKRKAEVFPKEKILSEEYELVHQAIFTDPDDQSGWFYHLWLLEQTVTKDAPWLISCWPASGSELIISDSKSASSCTASPLSSYFSDGRVEMPVILYFNQAIKGVNTSTVTVRSVFAESKDLVWRPLSLSNFGSAQAWVAFLKFSEVKIDYSMSYEVEVSLGDSSGIVSLNGCPLTHAFQSKFMVRFQQPDSRNTDGQNIGSISWEDSNFQNYEGGPEQCNIIPPCIQLKMAKDHEPIASKWQVDILMNEIELFRELLSAADCKIGKLTLARLLTALDTLMLYNDTSNSCQMRHTEEILALYTDLMKLDPSHSQYYREEHSLTFLRQVSCSKENLLRYCWLYRNSALSDSRNLVCLRLNNLSLARVGSIENLLWVQMLDLSHNELRSIEGLEAMQLLSCLNLSNNKIKSFTALDPLRHLKSLKVLNISQNEIGKHSVDTTRYLCSSPLSHTEASDWRRSGLCSTDDAQLSKYWEAFLVFRDLTLVQLGITGNKVVNEDFRSFLLKILPTLERLDDTNL</sequence>
<keyword evidence="5" id="KW-0433">Leucine-rich repeat</keyword>
<dbReference type="PANTHER" id="PTHR11129:SF2">
    <property type="entry name" value="GERANYLGERANYL TRANSFERASE TYPE-2 SUBUNIT ALPHA"/>
    <property type="match status" value="1"/>
</dbReference>
<dbReference type="SUPFAM" id="SSF48439">
    <property type="entry name" value="Protein prenylyltransferase"/>
    <property type="match status" value="1"/>
</dbReference>
<dbReference type="PANTHER" id="PTHR11129">
    <property type="entry name" value="PROTEIN FARNESYLTRANSFERASE ALPHA SUBUNIT/RAB GERANYLGERANYL TRANSFERASE ALPHA SUBUNIT"/>
    <property type="match status" value="1"/>
</dbReference>
<dbReference type="Gene3D" id="3.80.10.10">
    <property type="entry name" value="Ribonuclease Inhibitor"/>
    <property type="match status" value="1"/>
</dbReference>
<evidence type="ECO:0000313" key="12">
    <source>
        <dbReference type="EMBL" id="KAJ8440073.1"/>
    </source>
</evidence>
<protein>
    <recommendedName>
        <fullName evidence="3 10">Geranylgeranyl transferase type-2 subunit alpha</fullName>
        <ecNumber evidence="2 10">2.5.1.60</ecNumber>
    </recommendedName>
    <alternativeName>
        <fullName evidence="8 10">Geranylgeranyl transferase type II subunit alpha</fullName>
    </alternativeName>
</protein>
<dbReference type="InterPro" id="IPR032675">
    <property type="entry name" value="LRR_dom_sf"/>
</dbReference>
<dbReference type="InterPro" id="IPR025875">
    <property type="entry name" value="Leu-rich_rpt_4"/>
</dbReference>
<dbReference type="SUPFAM" id="SSF52058">
    <property type="entry name" value="L domain-like"/>
    <property type="match status" value="1"/>
</dbReference>
<evidence type="ECO:0000256" key="8">
    <source>
        <dbReference type="ARBA" id="ARBA00031267"/>
    </source>
</evidence>
<evidence type="ECO:0000256" key="7">
    <source>
        <dbReference type="ARBA" id="ARBA00022737"/>
    </source>
</evidence>
<proteinExistence type="inferred from homology"/>
<reference evidence="12" key="1">
    <citation type="submission" date="2022-04" db="EMBL/GenBank/DDBJ databases">
        <title>Carnegiea gigantea Genome sequencing and assembly v2.</title>
        <authorList>
            <person name="Copetti D."/>
            <person name="Sanderson M.J."/>
            <person name="Burquez A."/>
            <person name="Wojciechowski M.F."/>
        </authorList>
    </citation>
    <scope>NUCLEOTIDE SEQUENCE</scope>
    <source>
        <strain evidence="12">SGP5-SGP5p</strain>
        <tissue evidence="12">Aerial part</tissue>
    </source>
</reference>
<evidence type="ECO:0000256" key="4">
    <source>
        <dbReference type="ARBA" id="ARBA00022602"/>
    </source>
</evidence>
<evidence type="ECO:0000256" key="6">
    <source>
        <dbReference type="ARBA" id="ARBA00022679"/>
    </source>
</evidence>
<dbReference type="Gene3D" id="1.25.40.120">
    <property type="entry name" value="Protein prenylyltransferase"/>
    <property type="match status" value="1"/>
</dbReference>
<feature type="region of interest" description="Disordered" evidence="11">
    <location>
        <begin position="1"/>
        <end position="20"/>
    </location>
</feature>
<accession>A0A9Q1KBY7</accession>
<keyword evidence="6 10" id="KW-0808">Transferase</keyword>
<dbReference type="FunFam" id="1.25.40.120:FF:000035">
    <property type="entry name" value="Geranylgeranyl transferase type-2 subunit alpha"/>
    <property type="match status" value="1"/>
</dbReference>
<evidence type="ECO:0000256" key="9">
    <source>
        <dbReference type="ARBA" id="ARBA00047658"/>
    </source>
</evidence>
<dbReference type="GO" id="GO:0097354">
    <property type="term" value="P:prenylation"/>
    <property type="evidence" value="ECO:0007669"/>
    <property type="project" value="UniProtKB-UniRule"/>
</dbReference>
<dbReference type="EMBL" id="JAKOGI010000199">
    <property type="protein sequence ID" value="KAJ8440073.1"/>
    <property type="molecule type" value="Genomic_DNA"/>
</dbReference>
<dbReference type="InterPro" id="IPR001611">
    <property type="entry name" value="Leu-rich_rpt"/>
</dbReference>
<dbReference type="GO" id="GO:0004663">
    <property type="term" value="F:Rab geranylgeranyltransferase activity"/>
    <property type="evidence" value="ECO:0007669"/>
    <property type="project" value="UniProtKB-UniRule"/>
</dbReference>
<gene>
    <name evidence="12" type="ORF">Cgig2_025272</name>
</gene>
<dbReference type="InterPro" id="IPR002088">
    <property type="entry name" value="Prenyl_trans_a"/>
</dbReference>
<keyword evidence="13" id="KW-1185">Reference proteome</keyword>
<keyword evidence="4 10" id="KW-0637">Prenyltransferase</keyword>
<dbReference type="GO" id="GO:0005968">
    <property type="term" value="C:Rab-protein geranylgeranyltransferase complex"/>
    <property type="evidence" value="ECO:0007669"/>
    <property type="project" value="TreeGrafter"/>
</dbReference>
<name>A0A9Q1KBY7_9CARY</name>
<dbReference type="FunFam" id="3.80.10.10:FF:000756">
    <property type="entry name" value="Rab geranylgeranyl transferase like protein"/>
    <property type="match status" value="1"/>
</dbReference>
<comment type="caution">
    <text evidence="12">The sequence shown here is derived from an EMBL/GenBank/DDBJ whole genome shotgun (WGS) entry which is preliminary data.</text>
</comment>
<dbReference type="OrthoDB" id="1658at2759"/>
<evidence type="ECO:0000256" key="2">
    <source>
        <dbReference type="ARBA" id="ARBA00012656"/>
    </source>
</evidence>
<dbReference type="Pfam" id="PF12799">
    <property type="entry name" value="LRR_4"/>
    <property type="match status" value="1"/>
</dbReference>
<dbReference type="Proteomes" id="UP001153076">
    <property type="component" value="Unassembled WGS sequence"/>
</dbReference>
<keyword evidence="7" id="KW-0677">Repeat</keyword>
<evidence type="ECO:0000256" key="11">
    <source>
        <dbReference type="SAM" id="MobiDB-lite"/>
    </source>
</evidence>
<evidence type="ECO:0000256" key="1">
    <source>
        <dbReference type="ARBA" id="ARBA00006734"/>
    </source>
</evidence>
<comment type="function">
    <text evidence="10">Catalyzes the transfer of a geranyl-geranyl moiety from geranyl-geranyl pyrophosphate to cysteines occuring in specific C-terminal amino acid sequences.</text>
</comment>
<evidence type="ECO:0000313" key="13">
    <source>
        <dbReference type="Proteomes" id="UP001153076"/>
    </source>
</evidence>
<evidence type="ECO:0000256" key="10">
    <source>
        <dbReference type="RuleBase" id="RU367120"/>
    </source>
</evidence>
<dbReference type="Pfam" id="PF01239">
    <property type="entry name" value="PPTA"/>
    <property type="match status" value="5"/>
</dbReference>
<dbReference type="EC" id="2.5.1.60" evidence="2 10"/>
<organism evidence="12 13">
    <name type="scientific">Carnegiea gigantea</name>
    <dbReference type="NCBI Taxonomy" id="171969"/>
    <lineage>
        <taxon>Eukaryota</taxon>
        <taxon>Viridiplantae</taxon>
        <taxon>Streptophyta</taxon>
        <taxon>Embryophyta</taxon>
        <taxon>Tracheophyta</taxon>
        <taxon>Spermatophyta</taxon>
        <taxon>Magnoliopsida</taxon>
        <taxon>eudicotyledons</taxon>
        <taxon>Gunneridae</taxon>
        <taxon>Pentapetalae</taxon>
        <taxon>Caryophyllales</taxon>
        <taxon>Cactineae</taxon>
        <taxon>Cactaceae</taxon>
        <taxon>Cactoideae</taxon>
        <taxon>Echinocereeae</taxon>
        <taxon>Carnegiea</taxon>
    </lineage>
</organism>
<comment type="catalytic activity">
    <reaction evidence="9 10">
        <text>geranylgeranyl diphosphate + L-cysteinyl-[protein] = S-geranylgeranyl-L-cysteinyl-[protein] + diphosphate</text>
        <dbReference type="Rhea" id="RHEA:21240"/>
        <dbReference type="Rhea" id="RHEA-COMP:10131"/>
        <dbReference type="Rhea" id="RHEA-COMP:11537"/>
        <dbReference type="ChEBI" id="CHEBI:29950"/>
        <dbReference type="ChEBI" id="CHEBI:33019"/>
        <dbReference type="ChEBI" id="CHEBI:57533"/>
        <dbReference type="ChEBI" id="CHEBI:86021"/>
        <dbReference type="EC" id="2.5.1.60"/>
    </reaction>
</comment>